<organism evidence="1 3">
    <name type="scientific">Escherichia coli</name>
    <dbReference type="NCBI Taxonomy" id="562"/>
    <lineage>
        <taxon>Bacteria</taxon>
        <taxon>Pseudomonadati</taxon>
        <taxon>Pseudomonadota</taxon>
        <taxon>Gammaproteobacteria</taxon>
        <taxon>Enterobacterales</taxon>
        <taxon>Enterobacteriaceae</taxon>
        <taxon>Escherichia</taxon>
    </lineage>
</organism>
<dbReference type="Proteomes" id="UP000254718">
    <property type="component" value="Unassembled WGS sequence"/>
</dbReference>
<dbReference type="EMBL" id="UGFE01000002">
    <property type="protein sequence ID" value="STM22031.1"/>
    <property type="molecule type" value="Genomic_DNA"/>
</dbReference>
<proteinExistence type="predicted"/>
<evidence type="ECO:0000313" key="1">
    <source>
        <dbReference type="EMBL" id="STI88395.1"/>
    </source>
</evidence>
<dbReference type="Gene3D" id="1.10.4120.20">
    <property type="match status" value="1"/>
</dbReference>
<dbReference type="EMBL" id="UGCP01000002">
    <property type="protein sequence ID" value="STI88395.1"/>
    <property type="molecule type" value="Genomic_DNA"/>
</dbReference>
<name>A0A376UFU6_ECOLX</name>
<protein>
    <submittedName>
        <fullName evidence="1">T3SS effector Map</fullName>
    </submittedName>
</protein>
<dbReference type="AlphaFoldDB" id="A0A376UFU6"/>
<evidence type="ECO:0000313" key="3">
    <source>
        <dbReference type="Proteomes" id="UP000254079"/>
    </source>
</evidence>
<evidence type="ECO:0000313" key="2">
    <source>
        <dbReference type="EMBL" id="STM22031.1"/>
    </source>
</evidence>
<dbReference type="Proteomes" id="UP000254079">
    <property type="component" value="Unassembled WGS sequence"/>
</dbReference>
<accession>A0A376UFU6</accession>
<evidence type="ECO:0000313" key="4">
    <source>
        <dbReference type="Proteomes" id="UP000254718"/>
    </source>
</evidence>
<reference evidence="3 4" key="1">
    <citation type="submission" date="2018-06" db="EMBL/GenBank/DDBJ databases">
        <authorList>
            <consortium name="Pathogen Informatics"/>
            <person name="Doyle S."/>
        </authorList>
    </citation>
    <scope>NUCLEOTIDE SEQUENCE [LARGE SCALE GENOMIC DNA]</scope>
    <source>
        <strain evidence="2 4">NCTC8333</strain>
        <strain evidence="1 3">NCTC8622</strain>
    </source>
</reference>
<sequence>MIEQVSQEIFEQKFGGLKVSDIKALTQSTIAQHVQDTRL</sequence>
<gene>
    <name evidence="1" type="primary">map_2</name>
    <name evidence="2" type="ORF">NCTC8333_00891</name>
    <name evidence="1" type="ORF">NCTC8622_07594</name>
</gene>